<dbReference type="RefSeq" id="WP_203910695.1">
    <property type="nucleotide sequence ID" value="NZ_BONY01000031.1"/>
</dbReference>
<feature type="transmembrane region" description="Helical" evidence="1">
    <location>
        <begin position="12"/>
        <end position="35"/>
    </location>
</feature>
<dbReference type="EMBL" id="BONY01000031">
    <property type="protein sequence ID" value="GIH06884.1"/>
    <property type="molecule type" value="Genomic_DNA"/>
</dbReference>
<evidence type="ECO:0000313" key="3">
    <source>
        <dbReference type="Proteomes" id="UP000612899"/>
    </source>
</evidence>
<evidence type="ECO:0000313" key="2">
    <source>
        <dbReference type="EMBL" id="GIH06884.1"/>
    </source>
</evidence>
<dbReference type="Proteomes" id="UP000612899">
    <property type="component" value="Unassembled WGS sequence"/>
</dbReference>
<protein>
    <submittedName>
        <fullName evidence="2">Uncharacterized protein</fullName>
    </submittedName>
</protein>
<dbReference type="AlphaFoldDB" id="A0A8J3QA21"/>
<keyword evidence="1" id="KW-1133">Transmembrane helix</keyword>
<keyword evidence="1" id="KW-0812">Transmembrane</keyword>
<name>A0A8J3QA21_9ACTN</name>
<reference evidence="2" key="1">
    <citation type="submission" date="2021-01" db="EMBL/GenBank/DDBJ databases">
        <title>Whole genome shotgun sequence of Rhizocola hellebori NBRC 109834.</title>
        <authorList>
            <person name="Komaki H."/>
            <person name="Tamura T."/>
        </authorList>
    </citation>
    <scope>NUCLEOTIDE SEQUENCE</scope>
    <source>
        <strain evidence="2">NBRC 109834</strain>
    </source>
</reference>
<comment type="caution">
    <text evidence="2">The sequence shown here is derived from an EMBL/GenBank/DDBJ whole genome shotgun (WGS) entry which is preliminary data.</text>
</comment>
<proteinExistence type="predicted"/>
<sequence length="103" mass="11271">MDSLSAQAFSFGQLMLAAAAGAVIASMMVILFVWAKHDELKMRARHAEDDHRQARRLLALHRSAAGYLVDGRLTSAEAGRLTHQSLQSLLRAPTKASWLATVE</sequence>
<keyword evidence="1" id="KW-0472">Membrane</keyword>
<evidence type="ECO:0000256" key="1">
    <source>
        <dbReference type="SAM" id="Phobius"/>
    </source>
</evidence>
<gene>
    <name evidence="2" type="ORF">Rhe02_49510</name>
</gene>
<accession>A0A8J3QA21</accession>
<organism evidence="2 3">
    <name type="scientific">Rhizocola hellebori</name>
    <dbReference type="NCBI Taxonomy" id="1392758"/>
    <lineage>
        <taxon>Bacteria</taxon>
        <taxon>Bacillati</taxon>
        <taxon>Actinomycetota</taxon>
        <taxon>Actinomycetes</taxon>
        <taxon>Micromonosporales</taxon>
        <taxon>Micromonosporaceae</taxon>
        <taxon>Rhizocola</taxon>
    </lineage>
</organism>
<keyword evidence="3" id="KW-1185">Reference proteome</keyword>